<dbReference type="GO" id="GO:0110154">
    <property type="term" value="P:RNA decapping"/>
    <property type="evidence" value="ECO:0007669"/>
    <property type="project" value="TreeGrafter"/>
</dbReference>
<reference evidence="2 3" key="1">
    <citation type="journal article" date="2013" name="ISME J.">
        <title>Comparative genomics of pathogenic lineages of Vibrio nigripulchritudo identifies virulence-associated traits.</title>
        <authorList>
            <person name="Goudenege D."/>
            <person name="Labreuche Y."/>
            <person name="Krin E."/>
            <person name="Ansquer D."/>
            <person name="Mangenot S."/>
            <person name="Calteau A."/>
            <person name="Medigue C."/>
            <person name="Mazel D."/>
            <person name="Polz M.F."/>
            <person name="Le Roux F."/>
        </authorList>
    </citation>
    <scope>NUCLEOTIDE SEQUENCE [LARGE SCALE GENOMIC DNA]</scope>
    <source>
        <strain evidence="2 3">SOn1</strain>
    </source>
</reference>
<accession>A0AAV2VZG9</accession>
<dbReference type="Pfam" id="PF00149">
    <property type="entry name" value="Metallophos"/>
    <property type="match status" value="1"/>
</dbReference>
<dbReference type="GO" id="GO:0016791">
    <property type="term" value="F:phosphatase activity"/>
    <property type="evidence" value="ECO:0007669"/>
    <property type="project" value="TreeGrafter"/>
</dbReference>
<organism evidence="2 3">
    <name type="scientific">Vibrio nigripulchritudo SOn1</name>
    <dbReference type="NCBI Taxonomy" id="1238450"/>
    <lineage>
        <taxon>Bacteria</taxon>
        <taxon>Pseudomonadati</taxon>
        <taxon>Pseudomonadota</taxon>
        <taxon>Gammaproteobacteria</taxon>
        <taxon>Vibrionales</taxon>
        <taxon>Vibrionaceae</taxon>
        <taxon>Vibrio</taxon>
    </lineage>
</organism>
<evidence type="ECO:0000259" key="1">
    <source>
        <dbReference type="Pfam" id="PF00149"/>
    </source>
</evidence>
<dbReference type="GO" id="GO:0005737">
    <property type="term" value="C:cytoplasm"/>
    <property type="evidence" value="ECO:0007669"/>
    <property type="project" value="TreeGrafter"/>
</dbReference>
<dbReference type="PANTHER" id="PTHR42850">
    <property type="entry name" value="METALLOPHOSPHOESTERASE"/>
    <property type="match status" value="1"/>
</dbReference>
<dbReference type="SUPFAM" id="SSF56300">
    <property type="entry name" value="Metallo-dependent phosphatases"/>
    <property type="match status" value="1"/>
</dbReference>
<proteinExistence type="predicted"/>
<gene>
    <name evidence="2" type="ORF">VIBNISOn1_970162</name>
</gene>
<dbReference type="PANTHER" id="PTHR42850:SF11">
    <property type="entry name" value="BIS(5'-NUCLEOSYL)-TETRAPHOSPHATASE [SYMMETRICAL]"/>
    <property type="match status" value="1"/>
</dbReference>
<dbReference type="GO" id="GO:0008803">
    <property type="term" value="F:bis(5'-nucleosyl)-tetraphosphatase (symmetrical) activity"/>
    <property type="evidence" value="ECO:0007669"/>
    <property type="project" value="TreeGrafter"/>
</dbReference>
<dbReference type="InterPro" id="IPR050126">
    <property type="entry name" value="Ap4A_hydrolase"/>
</dbReference>
<comment type="caution">
    <text evidence="2">The sequence shown here is derived from an EMBL/GenBank/DDBJ whole genome shotgun (WGS) entry which is preliminary data.</text>
</comment>
<protein>
    <submittedName>
        <fullName evidence="2">Metallo-dependent phosphatase</fullName>
    </submittedName>
</protein>
<sequence length="273" mass="31278">MGINFYHQPPGWVQTKPIHIQSGIIGMEFRHQFIDVSPYQRVFVIGDIHGKLDHLKHTLDAIEFDSSNDLLISVGDLIDRGPQSIETLEFYHQTPWFLSIAGNHELMMSNALSVWDLEDKTSEQRRLIEVWCKNGGDWALTQPRATLEKLVNIVNQMPSAITCTLPDGRKVGISHAQPHSLVWEEMQNWQGDMMDNPRWIWGRTRIQGQPSEPVSGVDLTIHGHTRSDKVVQIANSYFIDTASRNDYTGEFTLLELYSGEFYSTLTLTEWENL</sequence>
<dbReference type="Gene3D" id="3.60.21.10">
    <property type="match status" value="1"/>
</dbReference>
<dbReference type="AlphaFoldDB" id="A0AAV2VZG9"/>
<evidence type="ECO:0000313" key="2">
    <source>
        <dbReference type="EMBL" id="CCO50138.1"/>
    </source>
</evidence>
<dbReference type="Proteomes" id="UP000018211">
    <property type="component" value="Unassembled WGS sequence"/>
</dbReference>
<name>A0AAV2VZG9_9VIBR</name>
<dbReference type="InterPro" id="IPR029052">
    <property type="entry name" value="Metallo-depent_PP-like"/>
</dbReference>
<dbReference type="InterPro" id="IPR004843">
    <property type="entry name" value="Calcineurin-like_PHP"/>
</dbReference>
<evidence type="ECO:0000313" key="3">
    <source>
        <dbReference type="Proteomes" id="UP000018211"/>
    </source>
</evidence>
<feature type="domain" description="Calcineurin-like phosphoesterase" evidence="1">
    <location>
        <begin position="41"/>
        <end position="225"/>
    </location>
</feature>
<dbReference type="EMBL" id="CAOF01000194">
    <property type="protein sequence ID" value="CCO50138.1"/>
    <property type="molecule type" value="Genomic_DNA"/>
</dbReference>